<keyword evidence="3" id="KW-1185">Reference proteome</keyword>
<feature type="transmembrane region" description="Helical" evidence="1">
    <location>
        <begin position="63"/>
        <end position="80"/>
    </location>
</feature>
<keyword evidence="1" id="KW-0812">Transmembrane</keyword>
<dbReference type="Proteomes" id="UP001595818">
    <property type="component" value="Unassembled WGS sequence"/>
</dbReference>
<feature type="transmembrane region" description="Helical" evidence="1">
    <location>
        <begin position="32"/>
        <end position="54"/>
    </location>
</feature>
<keyword evidence="1" id="KW-1133">Transmembrane helix</keyword>
<evidence type="ECO:0000256" key="1">
    <source>
        <dbReference type="SAM" id="Phobius"/>
    </source>
</evidence>
<feature type="transmembrane region" description="Helical" evidence="1">
    <location>
        <begin position="7"/>
        <end position="26"/>
    </location>
</feature>
<proteinExistence type="predicted"/>
<dbReference type="RefSeq" id="WP_377061354.1">
    <property type="nucleotide sequence ID" value="NZ_JBHSJJ010000001.1"/>
</dbReference>
<feature type="transmembrane region" description="Helical" evidence="1">
    <location>
        <begin position="86"/>
        <end position="104"/>
    </location>
</feature>
<reference evidence="3" key="1">
    <citation type="journal article" date="2019" name="Int. J. Syst. Evol. Microbiol.">
        <title>The Global Catalogue of Microorganisms (GCM) 10K type strain sequencing project: providing services to taxonomists for standard genome sequencing and annotation.</title>
        <authorList>
            <consortium name="The Broad Institute Genomics Platform"/>
            <consortium name="The Broad Institute Genome Sequencing Center for Infectious Disease"/>
            <person name="Wu L."/>
            <person name="Ma J."/>
        </authorList>
    </citation>
    <scope>NUCLEOTIDE SEQUENCE [LARGE SCALE GENOMIC DNA]</scope>
    <source>
        <strain evidence="3">CGMCC 4.7466</strain>
    </source>
</reference>
<accession>A0ABV9SWD1</accession>
<organism evidence="2 3">
    <name type="scientific">Negadavirga shengliensis</name>
    <dbReference type="NCBI Taxonomy" id="1389218"/>
    <lineage>
        <taxon>Bacteria</taxon>
        <taxon>Pseudomonadati</taxon>
        <taxon>Bacteroidota</taxon>
        <taxon>Cytophagia</taxon>
        <taxon>Cytophagales</taxon>
        <taxon>Cyclobacteriaceae</taxon>
        <taxon>Negadavirga</taxon>
    </lineage>
</organism>
<comment type="caution">
    <text evidence="2">The sequence shown here is derived from an EMBL/GenBank/DDBJ whole genome shotgun (WGS) entry which is preliminary data.</text>
</comment>
<evidence type="ECO:0000313" key="2">
    <source>
        <dbReference type="EMBL" id="MFC4870644.1"/>
    </source>
</evidence>
<dbReference type="EMBL" id="JBHSJJ010000001">
    <property type="protein sequence ID" value="MFC4870644.1"/>
    <property type="molecule type" value="Genomic_DNA"/>
</dbReference>
<evidence type="ECO:0000313" key="3">
    <source>
        <dbReference type="Proteomes" id="UP001595818"/>
    </source>
</evidence>
<gene>
    <name evidence="2" type="ORF">ACFPFU_03025</name>
</gene>
<sequence length="124" mass="14039">MKERINTSLHSISLAVLFALAAWYFIAGGMTTPYLLTIMILVLVVIEVISLIIISGTYPEGHTSFKIGIIAALLVLLGIKSMLPSFFVPLTITVFCINFLYNFYTTNKRRKGTFKRRNRGRMKF</sequence>
<keyword evidence="1" id="KW-0472">Membrane</keyword>
<protein>
    <submittedName>
        <fullName evidence="2">Uncharacterized protein</fullName>
    </submittedName>
</protein>
<name>A0ABV9SWD1_9BACT</name>